<comment type="caution">
    <text evidence="2">The sequence shown here is derived from an EMBL/GenBank/DDBJ whole genome shotgun (WGS) entry which is preliminary data.</text>
</comment>
<dbReference type="OrthoDB" id="9966564at2"/>
<protein>
    <submittedName>
        <fullName evidence="2">Uncharacterized protein</fullName>
    </submittedName>
</protein>
<name>A0A0M2NN71_9FIRM</name>
<dbReference type="STRING" id="270498.CHK_0026"/>
<dbReference type="AlphaFoldDB" id="A0A0M2NN71"/>
<reference evidence="2 3" key="1">
    <citation type="submission" date="2015-04" db="EMBL/GenBank/DDBJ databases">
        <title>Draft genome sequence of bacteremic isolate Catabacter hongkongensis type strain HKU16T.</title>
        <authorList>
            <person name="Lau S.K."/>
            <person name="Teng J.L."/>
            <person name="Huang Y."/>
            <person name="Curreem S.O."/>
            <person name="Tsui S.K."/>
            <person name="Woo P.C."/>
        </authorList>
    </citation>
    <scope>NUCLEOTIDE SEQUENCE [LARGE SCALE GENOMIC DNA]</scope>
    <source>
        <strain evidence="2 3">HKU16</strain>
    </source>
</reference>
<keyword evidence="1" id="KW-0175">Coiled coil</keyword>
<dbReference type="EMBL" id="LAYJ01000010">
    <property type="protein sequence ID" value="KKI52456.1"/>
    <property type="molecule type" value="Genomic_DNA"/>
</dbReference>
<gene>
    <name evidence="2" type="ORF">CHK_0026</name>
</gene>
<evidence type="ECO:0000256" key="1">
    <source>
        <dbReference type="SAM" id="Coils"/>
    </source>
</evidence>
<keyword evidence="3" id="KW-1185">Reference proteome</keyword>
<sequence length="212" mass="24490">MGNQENILGLIQPQNDYPEIIQFFKMLTLPKALVGYNREHVIDALRCLDGLYRNKILELEERNKRSQEFSQSQIQQKECTISQMEKKIRKNEIVVQYGIDGQPAGSRKQMDVITQVIHEIQQGLTLVIRKTTAQARQVCEDAKKQADEILAESRRKIKEEQLLHRQALDRMAELKNQYLTDLGALQAILGDMQAEAERFRKKLEGIQEKSAV</sequence>
<organism evidence="2 3">
    <name type="scientific">Christensenella hongkongensis</name>
    <dbReference type="NCBI Taxonomy" id="270498"/>
    <lineage>
        <taxon>Bacteria</taxon>
        <taxon>Bacillati</taxon>
        <taxon>Bacillota</taxon>
        <taxon>Clostridia</taxon>
        <taxon>Christensenellales</taxon>
        <taxon>Christensenellaceae</taxon>
        <taxon>Christensenella</taxon>
    </lineage>
</organism>
<evidence type="ECO:0000313" key="2">
    <source>
        <dbReference type="EMBL" id="KKI52456.1"/>
    </source>
</evidence>
<proteinExistence type="predicted"/>
<accession>A0A0M2NN71</accession>
<dbReference type="RefSeq" id="WP_046441811.1">
    <property type="nucleotide sequence ID" value="NZ_LAYJ01000010.1"/>
</dbReference>
<evidence type="ECO:0000313" key="3">
    <source>
        <dbReference type="Proteomes" id="UP000034076"/>
    </source>
</evidence>
<feature type="coiled-coil region" evidence="1">
    <location>
        <begin position="132"/>
        <end position="209"/>
    </location>
</feature>
<dbReference type="Proteomes" id="UP000034076">
    <property type="component" value="Unassembled WGS sequence"/>
</dbReference>